<evidence type="ECO:0000256" key="1">
    <source>
        <dbReference type="SAM" id="MobiDB-lite"/>
    </source>
</evidence>
<reference evidence="2" key="2">
    <citation type="submission" date="2025-08" db="UniProtKB">
        <authorList>
            <consortium name="Ensembl"/>
        </authorList>
    </citation>
    <scope>IDENTIFICATION</scope>
</reference>
<reference evidence="2" key="3">
    <citation type="submission" date="2025-09" db="UniProtKB">
        <authorList>
            <consortium name="Ensembl"/>
        </authorList>
    </citation>
    <scope>IDENTIFICATION</scope>
</reference>
<evidence type="ECO:0000313" key="3">
    <source>
        <dbReference type="Proteomes" id="UP000694520"/>
    </source>
</evidence>
<feature type="region of interest" description="Disordered" evidence="1">
    <location>
        <begin position="1"/>
        <end position="79"/>
    </location>
</feature>
<dbReference type="Ensembl" id="ENSBGRT00000002908.1">
    <property type="protein sequence ID" value="ENSBGRP00000002560.1"/>
    <property type="gene ID" value="ENSBGRG00000001574.1"/>
</dbReference>
<feature type="compositionally biased region" description="Polar residues" evidence="1">
    <location>
        <begin position="48"/>
        <end position="59"/>
    </location>
</feature>
<dbReference type="AlphaFoldDB" id="A0A8B9W5F0"/>
<sequence>GPAVGGARCAPRAFQAPRRPRLLRASAELGNGTGRDPKHSSNPRRRPNSCTSPLANQTPRGAGTPGFPGGSAPSCGRVPAAWGRGLSALSIKVGGDGGAILRTASSGGGAEKRSGGFAGFGPQRPDGEILPAADPQQPLLRQREGSERRAAAAARRSAAEVLLVSDPSGRMVKSSLQRILNSHCFAREKEGDKPSATVHATRTMPLLSLHSRGGRSSERQVKRSPQGQLLRTDSSRVSINCCSNLGPGPRWCS</sequence>
<feature type="compositionally biased region" description="Low complexity" evidence="1">
    <location>
        <begin position="7"/>
        <end position="29"/>
    </location>
</feature>
<feature type="region of interest" description="Disordered" evidence="1">
    <location>
        <begin position="104"/>
        <end position="135"/>
    </location>
</feature>
<feature type="region of interest" description="Disordered" evidence="1">
    <location>
        <begin position="208"/>
        <end position="231"/>
    </location>
</feature>
<reference evidence="2" key="1">
    <citation type="submission" date="2019-05" db="EMBL/GenBank/DDBJ databases">
        <authorList>
            <person name="Zhang S."/>
            <person name="Liu J."/>
        </authorList>
    </citation>
    <scope>NUCLEOTIDE SEQUENCE [LARGE SCALE GENOMIC DNA]</scope>
</reference>
<accession>A0A8B9W5F0</accession>
<dbReference type="Proteomes" id="UP000694520">
    <property type="component" value="Chromosome 8"/>
</dbReference>
<organism evidence="2 3">
    <name type="scientific">Bos mutus grunniens</name>
    <name type="common">Wild yak</name>
    <name type="synonym">Bos grunniens</name>
    <dbReference type="NCBI Taxonomy" id="30521"/>
    <lineage>
        <taxon>Eukaryota</taxon>
        <taxon>Metazoa</taxon>
        <taxon>Chordata</taxon>
        <taxon>Craniata</taxon>
        <taxon>Vertebrata</taxon>
        <taxon>Euteleostomi</taxon>
        <taxon>Mammalia</taxon>
        <taxon>Eutheria</taxon>
        <taxon>Laurasiatheria</taxon>
        <taxon>Artiodactyla</taxon>
        <taxon>Ruminantia</taxon>
        <taxon>Pecora</taxon>
        <taxon>Bovidae</taxon>
        <taxon>Bovinae</taxon>
        <taxon>Bos</taxon>
    </lineage>
</organism>
<name>A0A8B9W5F0_BOSMU</name>
<dbReference type="GeneTree" id="ENSGT00940000159808"/>
<keyword evidence="3" id="KW-1185">Reference proteome</keyword>
<proteinExistence type="predicted"/>
<protein>
    <submittedName>
        <fullName evidence="2">Uncharacterized protein</fullName>
    </submittedName>
</protein>
<evidence type="ECO:0000313" key="2">
    <source>
        <dbReference type="Ensembl" id="ENSBGRP00000002560.1"/>
    </source>
</evidence>